<dbReference type="Ensembl" id="ENSAMXT00000054902.1">
    <property type="protein sequence ID" value="ENSAMXP00000040212.1"/>
    <property type="gene ID" value="ENSAMXG00000017529.2"/>
</dbReference>
<dbReference type="GO" id="GO:0060041">
    <property type="term" value="P:retina development in camera-type eye"/>
    <property type="evidence" value="ECO:0007669"/>
    <property type="project" value="Ensembl"/>
</dbReference>
<dbReference type="PANTHER" id="PTHR34093:SF1">
    <property type="entry name" value="CHLORIDE CHANNEL CLIC-LIKE PROTEIN 1"/>
    <property type="match status" value="1"/>
</dbReference>
<evidence type="ECO:0000313" key="11">
    <source>
        <dbReference type="Proteomes" id="UP000018467"/>
    </source>
</evidence>
<accession>A0A3B1JCV7</accession>
<name>A0A3B1JCV7_ASTMX</name>
<comment type="subcellular location">
    <subcellularLocation>
        <location evidence="1">Membrane</location>
        <topology evidence="1">Multi-pass membrane protein</topology>
    </subcellularLocation>
</comment>
<evidence type="ECO:0000256" key="5">
    <source>
        <dbReference type="ARBA" id="ARBA00022989"/>
    </source>
</evidence>
<dbReference type="PANTHER" id="PTHR34093">
    <property type="entry name" value="CHLORIDE CHANNEL CLIC-LIKE PROTEIN 1"/>
    <property type="match status" value="1"/>
</dbReference>
<evidence type="ECO:0000256" key="2">
    <source>
        <dbReference type="ARBA" id="ARBA00005944"/>
    </source>
</evidence>
<proteinExistence type="inferred from homology"/>
<protein>
    <recommendedName>
        <fullName evidence="3">Chloride channel CLIC-like protein 1</fullName>
    </recommendedName>
</protein>
<dbReference type="STRING" id="7994.ENSAMXP00000040212"/>
<dbReference type="InterPro" id="IPR009231">
    <property type="entry name" value="Chloride_chnl_CLIC-like"/>
</dbReference>
<feature type="signal peptide" evidence="9">
    <location>
        <begin position="1"/>
        <end position="23"/>
    </location>
</feature>
<dbReference type="GeneTree" id="ENSGT00940000165672"/>
<keyword evidence="11" id="KW-1185">Reference proteome</keyword>
<feature type="compositionally biased region" description="Polar residues" evidence="7">
    <location>
        <begin position="494"/>
        <end position="506"/>
    </location>
</feature>
<feature type="compositionally biased region" description="Basic and acidic residues" evidence="7">
    <location>
        <begin position="470"/>
        <end position="486"/>
    </location>
</feature>
<evidence type="ECO:0000256" key="7">
    <source>
        <dbReference type="SAM" id="MobiDB-lite"/>
    </source>
</evidence>
<keyword evidence="6 8" id="KW-0472">Membrane</keyword>
<feature type="transmembrane region" description="Helical" evidence="8">
    <location>
        <begin position="313"/>
        <end position="340"/>
    </location>
</feature>
<dbReference type="InParanoid" id="A0A3B1JCV7"/>
<dbReference type="GO" id="GO:0016020">
    <property type="term" value="C:membrane"/>
    <property type="evidence" value="ECO:0007669"/>
    <property type="project" value="UniProtKB-SubCell"/>
</dbReference>
<feature type="transmembrane region" description="Helical" evidence="8">
    <location>
        <begin position="159"/>
        <end position="179"/>
    </location>
</feature>
<dbReference type="FunCoup" id="A0A3B1JCV7">
    <property type="interactions" value="1158"/>
</dbReference>
<feature type="compositionally biased region" description="Basic and acidic residues" evidence="7">
    <location>
        <begin position="374"/>
        <end position="396"/>
    </location>
</feature>
<feature type="chain" id="PRO_5017399014" description="Chloride channel CLIC-like protein 1" evidence="9">
    <location>
        <begin position="24"/>
        <end position="576"/>
    </location>
</feature>
<evidence type="ECO:0000313" key="10">
    <source>
        <dbReference type="Ensembl" id="ENSAMXP00000040212.1"/>
    </source>
</evidence>
<dbReference type="Pfam" id="PF05934">
    <property type="entry name" value="MCLC"/>
    <property type="match status" value="2"/>
</dbReference>
<dbReference type="GO" id="GO:0005254">
    <property type="term" value="F:chloride channel activity"/>
    <property type="evidence" value="ECO:0007669"/>
    <property type="project" value="TreeGrafter"/>
</dbReference>
<evidence type="ECO:0000256" key="9">
    <source>
        <dbReference type="SAM" id="SignalP"/>
    </source>
</evidence>
<dbReference type="GO" id="GO:0005783">
    <property type="term" value="C:endoplasmic reticulum"/>
    <property type="evidence" value="ECO:0007669"/>
    <property type="project" value="TreeGrafter"/>
</dbReference>
<feature type="region of interest" description="Disordered" evidence="7">
    <location>
        <begin position="346"/>
        <end position="506"/>
    </location>
</feature>
<evidence type="ECO:0000256" key="8">
    <source>
        <dbReference type="SAM" id="Phobius"/>
    </source>
</evidence>
<evidence type="ECO:0000256" key="3">
    <source>
        <dbReference type="ARBA" id="ARBA00015571"/>
    </source>
</evidence>
<dbReference type="Bgee" id="ENSAMXG00000017529">
    <property type="expression patterns" value="Expressed in testis and 14 other cell types or tissues"/>
</dbReference>
<reference evidence="11" key="1">
    <citation type="submission" date="2013-03" db="EMBL/GenBank/DDBJ databases">
        <authorList>
            <person name="Jeffery W."/>
            <person name="Warren W."/>
            <person name="Wilson R.K."/>
        </authorList>
    </citation>
    <scope>NUCLEOTIDE SEQUENCE</scope>
    <source>
        <strain evidence="11">female</strain>
    </source>
</reference>
<dbReference type="AlphaFoldDB" id="A0A3B1JCV7"/>
<comment type="similarity">
    <text evidence="2">Belongs to the chloride channel MCLC family.</text>
</comment>
<keyword evidence="5 8" id="KW-1133">Transmembrane helix</keyword>
<reference evidence="10" key="3">
    <citation type="submission" date="2025-08" db="UniProtKB">
        <authorList>
            <consortium name="Ensembl"/>
        </authorList>
    </citation>
    <scope>IDENTIFICATION</scope>
</reference>
<feature type="compositionally biased region" description="Pro residues" evidence="7">
    <location>
        <begin position="350"/>
        <end position="361"/>
    </location>
</feature>
<evidence type="ECO:0000256" key="4">
    <source>
        <dbReference type="ARBA" id="ARBA00022692"/>
    </source>
</evidence>
<reference evidence="11" key="2">
    <citation type="journal article" date="2014" name="Nat. Commun.">
        <title>The cavefish genome reveals candidate genes for eye loss.</title>
        <authorList>
            <person name="McGaugh S.E."/>
            <person name="Gross J.B."/>
            <person name="Aken B."/>
            <person name="Blin M."/>
            <person name="Borowsky R."/>
            <person name="Chalopin D."/>
            <person name="Hinaux H."/>
            <person name="Jeffery W.R."/>
            <person name="Keene A."/>
            <person name="Ma L."/>
            <person name="Minx P."/>
            <person name="Murphy D."/>
            <person name="O'Quin K.E."/>
            <person name="Retaux S."/>
            <person name="Rohner N."/>
            <person name="Searle S.M."/>
            <person name="Stahl B.A."/>
            <person name="Tabin C."/>
            <person name="Volff J.N."/>
            <person name="Yoshizawa M."/>
            <person name="Warren W.C."/>
        </authorList>
    </citation>
    <scope>NUCLEOTIDE SEQUENCE [LARGE SCALE GENOMIC DNA]</scope>
    <source>
        <strain evidence="11">female</strain>
    </source>
</reference>
<reference evidence="10" key="4">
    <citation type="submission" date="2025-09" db="UniProtKB">
        <authorList>
            <consortium name="Ensembl"/>
        </authorList>
    </citation>
    <scope>IDENTIFICATION</scope>
</reference>
<evidence type="ECO:0000256" key="1">
    <source>
        <dbReference type="ARBA" id="ARBA00004141"/>
    </source>
</evidence>
<feature type="transmembrane region" description="Helical" evidence="8">
    <location>
        <begin position="191"/>
        <end position="208"/>
    </location>
</feature>
<organism evidence="10 11">
    <name type="scientific">Astyanax mexicanus</name>
    <name type="common">Blind cave fish</name>
    <name type="synonym">Astyanax fasciatus mexicanus</name>
    <dbReference type="NCBI Taxonomy" id="7994"/>
    <lineage>
        <taxon>Eukaryota</taxon>
        <taxon>Metazoa</taxon>
        <taxon>Chordata</taxon>
        <taxon>Craniata</taxon>
        <taxon>Vertebrata</taxon>
        <taxon>Euteleostomi</taxon>
        <taxon>Actinopterygii</taxon>
        <taxon>Neopterygii</taxon>
        <taxon>Teleostei</taxon>
        <taxon>Ostariophysi</taxon>
        <taxon>Characiformes</taxon>
        <taxon>Characoidei</taxon>
        <taxon>Acestrorhamphidae</taxon>
        <taxon>Acestrorhamphinae</taxon>
        <taxon>Astyanax</taxon>
    </lineage>
</organism>
<dbReference type="Proteomes" id="UP000018467">
    <property type="component" value="Unassembled WGS sequence"/>
</dbReference>
<feature type="region of interest" description="Disordered" evidence="7">
    <location>
        <begin position="40"/>
        <end position="69"/>
    </location>
</feature>
<feature type="compositionally biased region" description="Basic and acidic residues" evidence="7">
    <location>
        <begin position="403"/>
        <end position="429"/>
    </location>
</feature>
<keyword evidence="4 8" id="KW-0812">Transmembrane</keyword>
<evidence type="ECO:0000256" key="6">
    <source>
        <dbReference type="ARBA" id="ARBA00023136"/>
    </source>
</evidence>
<keyword evidence="9" id="KW-0732">Signal</keyword>
<sequence length="576" mass="65806">MRLLWGYGSLIICSVFIITLGNSEDDDWIDPYDMLNYDASSKSMKKPPEASSYSNVPTKRREYSSSQDAQCPDITECTSKVDRLQREPTDVNPDVHYDAEVKLSKQMVAEIHKLLNEDSSWRTGALDDALSQMLINFKLHDYEAWKWRFEDTFSVELETVIKVLLLVLVIVGIICTEMWSSVSWVLQFKRMFAICFFISIVWNWFYLYKIAFAESQAKIVKMENVNEKCTGLKKMDWKDNLKEWYRTTWTLQDDPCRQYYEVLGVDPILLVPPTKAITMTITTFVTDPLKQVGQGISEFLRALLKDLPVTLQIPVLITIVLAIVVFMYGSAQAAIQHVVFRPLRGRRQDPPPPAVQQPRAPPLREPDREEEEDHWGGGDAGRDPPPRQLEGHEGNRVNRMGHRPHEDYHRPEVRQRRPHRPREEKKRVYVETLRNADSLYSGDETDTLQGAAAEDTAPQPTANEPQADGAKQENKTSAENSTEQKRSQPAAEGQGSNVDNTSLGDNQRNDVSVLPLCPINVLPQPSVFLNLWIKYILYKSAKLLKHSVSMKNLLQTDGVLIVLYNMAKICIILTLQ</sequence>